<dbReference type="EMBL" id="FPBX01000027">
    <property type="protein sequence ID" value="SFU85586.1"/>
    <property type="molecule type" value="Genomic_DNA"/>
</dbReference>
<name>A0A1I7JK79_9BURK</name>
<reference evidence="1 2" key="1">
    <citation type="submission" date="2016-10" db="EMBL/GenBank/DDBJ databases">
        <authorList>
            <person name="de Groot N.N."/>
        </authorList>
    </citation>
    <scope>NUCLEOTIDE SEQUENCE [LARGE SCALE GENOMIC DNA]</scope>
    <source>
        <strain evidence="1 2">R-24608</strain>
    </source>
</reference>
<evidence type="ECO:0000313" key="1">
    <source>
        <dbReference type="EMBL" id="SFU85586.1"/>
    </source>
</evidence>
<dbReference type="STRING" id="343013.SAMN04489707_102736"/>
<organism evidence="1 2">
    <name type="scientific">Paenacidovorax caeni</name>
    <dbReference type="NCBI Taxonomy" id="343013"/>
    <lineage>
        <taxon>Bacteria</taxon>
        <taxon>Pseudomonadati</taxon>
        <taxon>Pseudomonadota</taxon>
        <taxon>Betaproteobacteria</taxon>
        <taxon>Burkholderiales</taxon>
        <taxon>Comamonadaceae</taxon>
        <taxon>Paenacidovorax</taxon>
    </lineage>
</organism>
<dbReference type="RefSeq" id="WP_054256664.1">
    <property type="nucleotide sequence ID" value="NZ_CYIG01000022.1"/>
</dbReference>
<gene>
    <name evidence="1" type="ORF">SAMN04489707_102736</name>
</gene>
<protein>
    <submittedName>
        <fullName evidence="1">Uncharacterized protein</fullName>
    </submittedName>
</protein>
<dbReference type="AlphaFoldDB" id="A0A1I7JK79"/>
<accession>A0A1I7JK79</accession>
<keyword evidence="2" id="KW-1185">Reference proteome</keyword>
<sequence>MPEGTKMSSNEQDEVLALLNQMVNTITRLQARIDAAESLAVCLFARLPRAEQDEVMEAALDRTEAVADAQIPLTDLEAYRTAAQKLYTVLLTKRGVR</sequence>
<dbReference type="Proteomes" id="UP000183656">
    <property type="component" value="Unassembled WGS sequence"/>
</dbReference>
<evidence type="ECO:0000313" key="2">
    <source>
        <dbReference type="Proteomes" id="UP000183656"/>
    </source>
</evidence>
<proteinExistence type="predicted"/>